<evidence type="ECO:0000256" key="1">
    <source>
        <dbReference type="SAM" id="MobiDB-lite"/>
    </source>
</evidence>
<dbReference type="InterPro" id="IPR005534">
    <property type="entry name" value="Curli_assmbl/transp-comp_CsgG"/>
</dbReference>
<evidence type="ECO:0000313" key="3">
    <source>
        <dbReference type="Proteomes" id="UP000003688"/>
    </source>
</evidence>
<dbReference type="Pfam" id="PF03783">
    <property type="entry name" value="CsgG"/>
    <property type="match status" value="1"/>
</dbReference>
<protein>
    <recommendedName>
        <fullName evidence="4">Curli production assembly/transport component CsgG</fullName>
    </recommendedName>
</protein>
<accession>B9XBZ8</accession>
<dbReference type="SUPFAM" id="SSF75011">
    <property type="entry name" value="3-carboxy-cis,cis-mucoante lactonizing enzyme"/>
    <property type="match status" value="1"/>
</dbReference>
<dbReference type="OrthoDB" id="4989at2"/>
<dbReference type="InterPro" id="IPR015943">
    <property type="entry name" value="WD40/YVTN_repeat-like_dom_sf"/>
</dbReference>
<name>B9XBZ8_PEDPL</name>
<organism evidence="2 3">
    <name type="scientific">Pedosphaera parvula (strain Ellin514)</name>
    <dbReference type="NCBI Taxonomy" id="320771"/>
    <lineage>
        <taxon>Bacteria</taxon>
        <taxon>Pseudomonadati</taxon>
        <taxon>Verrucomicrobiota</taxon>
        <taxon>Pedosphaerae</taxon>
        <taxon>Pedosphaerales</taxon>
        <taxon>Pedosphaeraceae</taxon>
        <taxon>Pedosphaera</taxon>
    </lineage>
</organism>
<gene>
    <name evidence="2" type="ORF">Cflav_PD5101</name>
</gene>
<comment type="caution">
    <text evidence="2">The sequence shown here is derived from an EMBL/GenBank/DDBJ whole genome shotgun (WGS) entry which is preliminary data.</text>
</comment>
<feature type="region of interest" description="Disordered" evidence="1">
    <location>
        <begin position="325"/>
        <end position="346"/>
    </location>
</feature>
<dbReference type="EMBL" id="ABOX02000004">
    <property type="protein sequence ID" value="EEF62466.1"/>
    <property type="molecule type" value="Genomic_DNA"/>
</dbReference>
<sequence length="1069" mass="118678" precursor="true">MSHFGFNGARRNTGRLALCLVFILTMHWPNPASQIRAAEPEPGTIPGSQKTVLRLAIGGFSNFSDAQDLQHQDLQLGDLLAAKLSQEKGFELVERPAIELVRKEMEMSLTQLSKQADTVKAGRLLRADWLVIGSISGEKGTNFLIAKIIDAKTGVVRDLTAVPLSRTNLMSAADSLTQFTINSAKRISTIDQRIFIGIGGFEDLSINNKYPDFRKSLRAALEKTYQGTRVAIVERSMVNPLLNELRMSMGGLTETVANGSIAQPAFVLVDGCYQSYQDEQAKINLVLRFQEVGGGQEIHLLKEPPGPGLEQKVTGLINDDLKGLHQREARPARKEEAQAQLERGKERSRLPQAFNSIYPLGGYPGGGDGEAKRLRNISDAIAAFESTILLDPDNAEAKLYLAVCLLAPDINKKTAGRDYLCEVIAGSPDAHLVRLAREELVKSYFKEDDRHALELMLALARDTEDPVERARIHGLLPDPVERLHRERRLSTEEGLELYSKLFLAQCESAERLAQKGQFIEIPAVAENTFVLFGRLNDGDVVTGENYLEKFLPKVSEQHPGLAPYIWICYTEWRTYGSQAVPQPVPQPVWDRLKESLVFCRDQPEKVPQMSTFKRGFLPKLLELAVMHKVYELGEIARQIRQGKAGVDDLSQTPSDILFLEAYCESEQGKWKEALGIYESLQGHVVYAEMPMEGPWGKKGTRIFTDDAVGVCRQHLGLQPGTKSFWTEKLREKPEEPPKAFNLGAPELTIGRSIVFACDGNKIWLADGVVPFVYDLGDKQLKEVNWPVSFERNISCVTVDKERVWWGTRGNGLVQVDKRTGNYKIYDEADGLPLLNITSLGSADQGGVWVGYGKDILGGMGFIDLHTGKFVGFTPELAKSTVASRYGESSAPGNEPPRKPVLGIQQTTSNDLWIAEYTGLRHFSIAEKKWSSPSNYGLQDIFCVAANTNFAVFGGRGYDGGLVIHNINANQSAHVQIHKFLAHKMGSLALPNKWVYSLAMDGDHVWVGGLGYLALVNANTKRVEKLCELDVSFPNFDSYSSHHFQCLQIVGEDLWVGLDNQLYRLPKEGP</sequence>
<proteinExistence type="predicted"/>
<dbReference type="STRING" id="320771.Cflav_PD5101"/>
<evidence type="ECO:0008006" key="4">
    <source>
        <dbReference type="Google" id="ProtNLM"/>
    </source>
</evidence>
<dbReference type="Gene3D" id="2.130.10.10">
    <property type="entry name" value="YVTN repeat-like/Quinoprotein amine dehydrogenase"/>
    <property type="match status" value="2"/>
</dbReference>
<dbReference type="Proteomes" id="UP000003688">
    <property type="component" value="Unassembled WGS sequence"/>
</dbReference>
<reference evidence="2 3" key="1">
    <citation type="journal article" date="2011" name="J. Bacteriol.">
        <title>Genome sequence of 'Pedosphaera parvula' Ellin514, an aerobic Verrucomicrobial isolate from pasture soil.</title>
        <authorList>
            <person name="Kant R."/>
            <person name="van Passel M.W."/>
            <person name="Sangwan P."/>
            <person name="Palva A."/>
            <person name="Lucas S."/>
            <person name="Copeland A."/>
            <person name="Lapidus A."/>
            <person name="Glavina Del Rio T."/>
            <person name="Dalin E."/>
            <person name="Tice H."/>
            <person name="Bruce D."/>
            <person name="Goodwin L."/>
            <person name="Pitluck S."/>
            <person name="Chertkov O."/>
            <person name="Larimer F.W."/>
            <person name="Land M.L."/>
            <person name="Hauser L."/>
            <person name="Brettin T.S."/>
            <person name="Detter J.C."/>
            <person name="Han S."/>
            <person name="de Vos W.M."/>
            <person name="Janssen P.H."/>
            <person name="Smidt H."/>
        </authorList>
    </citation>
    <scope>NUCLEOTIDE SEQUENCE [LARGE SCALE GENOMIC DNA]</scope>
    <source>
        <strain evidence="2 3">Ellin514</strain>
    </source>
</reference>
<evidence type="ECO:0000313" key="2">
    <source>
        <dbReference type="EMBL" id="EEF62466.1"/>
    </source>
</evidence>
<dbReference type="Gene3D" id="3.40.50.10610">
    <property type="entry name" value="ABC-type transport auxiliary lipoprotein component"/>
    <property type="match status" value="1"/>
</dbReference>
<dbReference type="RefSeq" id="WP_007413346.1">
    <property type="nucleotide sequence ID" value="NZ_ABOX02000004.1"/>
</dbReference>
<dbReference type="GO" id="GO:0030288">
    <property type="term" value="C:outer membrane-bounded periplasmic space"/>
    <property type="evidence" value="ECO:0007669"/>
    <property type="project" value="InterPro"/>
</dbReference>
<keyword evidence="3" id="KW-1185">Reference proteome</keyword>
<dbReference type="AlphaFoldDB" id="B9XBZ8"/>